<dbReference type="OrthoDB" id="9778320at2"/>
<keyword evidence="2" id="KW-0732">Signal</keyword>
<dbReference type="RefSeq" id="WP_132419468.1">
    <property type="nucleotide sequence ID" value="NZ_SKFG01000021.1"/>
</dbReference>
<keyword evidence="5" id="KW-1185">Reference proteome</keyword>
<dbReference type="SUPFAM" id="SSF88713">
    <property type="entry name" value="Glycoside hydrolase/deacetylase"/>
    <property type="match status" value="1"/>
</dbReference>
<dbReference type="PROSITE" id="PS51677">
    <property type="entry name" value="NODB"/>
    <property type="match status" value="1"/>
</dbReference>
<feature type="domain" description="NodB homology" evidence="3">
    <location>
        <begin position="92"/>
        <end position="292"/>
    </location>
</feature>
<dbReference type="InterPro" id="IPR051398">
    <property type="entry name" value="Polysacch_Deacetylase"/>
</dbReference>
<evidence type="ECO:0000259" key="3">
    <source>
        <dbReference type="PROSITE" id="PS51677"/>
    </source>
</evidence>
<dbReference type="GO" id="GO:0005975">
    <property type="term" value="P:carbohydrate metabolic process"/>
    <property type="evidence" value="ECO:0007669"/>
    <property type="project" value="InterPro"/>
</dbReference>
<accession>A0A4R4E8V9</accession>
<dbReference type="PANTHER" id="PTHR34216:SF3">
    <property type="entry name" value="POLY-BETA-1,6-N-ACETYL-D-GLUCOSAMINE N-DEACETYLASE"/>
    <property type="match status" value="1"/>
</dbReference>
<reference evidence="4 5" key="1">
    <citation type="submission" date="2019-03" db="EMBL/GenBank/DDBJ databases">
        <authorList>
            <person name="Kim M.K.M."/>
        </authorList>
    </citation>
    <scope>NUCLEOTIDE SEQUENCE [LARGE SCALE GENOMIC DNA]</scope>
    <source>
        <strain evidence="4 5">18JY21-1</strain>
    </source>
</reference>
<dbReference type="AlphaFoldDB" id="A0A4R4E8V9"/>
<dbReference type="GO" id="GO:0005576">
    <property type="term" value="C:extracellular region"/>
    <property type="evidence" value="ECO:0007669"/>
    <property type="project" value="UniProtKB-SubCell"/>
</dbReference>
<dbReference type="Proteomes" id="UP000295418">
    <property type="component" value="Unassembled WGS sequence"/>
</dbReference>
<sequence length="292" mass="33119">MYKFLIFTCAVLLIIACIVINPRSAASKSQFNYRNQVTVLVYHHIHKTDKSSVTITPELFREQLTFLAGKGFHFISFSEFQDYMNGKSVPNNAVLVTFDDGYESFMLEAMPVLEDLKIPAINHIITDTFREQQARHLSFLSKEQIGQITKQSSLFQFGCHSDSLHAKLPNGTASLIGRITMPNGQMESDQEYRERISNDTKNCINNIAEASSFIPNFYAYPFGSFNEEAKQIIRDAGIKYAFTTAEGIMTRKMDPMKIPRINAGSPWITPQKLLVSIKRKIGKTVNYANAKY</sequence>
<dbReference type="PANTHER" id="PTHR34216">
    <property type="match status" value="1"/>
</dbReference>
<dbReference type="InterPro" id="IPR002509">
    <property type="entry name" value="NODB_dom"/>
</dbReference>
<gene>
    <name evidence="4" type="ORF">E0485_18090</name>
</gene>
<comment type="subcellular location">
    <subcellularLocation>
        <location evidence="1">Secreted</location>
    </subcellularLocation>
</comment>
<name>A0A4R4E8V9_9BACL</name>
<organism evidence="4 5">
    <name type="scientific">Paenibacillus albiflavus</name>
    <dbReference type="NCBI Taxonomy" id="2545760"/>
    <lineage>
        <taxon>Bacteria</taxon>
        <taxon>Bacillati</taxon>
        <taxon>Bacillota</taxon>
        <taxon>Bacilli</taxon>
        <taxon>Bacillales</taxon>
        <taxon>Paenibacillaceae</taxon>
        <taxon>Paenibacillus</taxon>
    </lineage>
</organism>
<dbReference type="Pfam" id="PF01522">
    <property type="entry name" value="Polysacc_deac_1"/>
    <property type="match status" value="1"/>
</dbReference>
<comment type="caution">
    <text evidence="4">The sequence shown here is derived from an EMBL/GenBank/DDBJ whole genome shotgun (WGS) entry which is preliminary data.</text>
</comment>
<proteinExistence type="predicted"/>
<dbReference type="PROSITE" id="PS51257">
    <property type="entry name" value="PROKAR_LIPOPROTEIN"/>
    <property type="match status" value="1"/>
</dbReference>
<dbReference type="GO" id="GO:0016810">
    <property type="term" value="F:hydrolase activity, acting on carbon-nitrogen (but not peptide) bonds"/>
    <property type="evidence" value="ECO:0007669"/>
    <property type="project" value="InterPro"/>
</dbReference>
<evidence type="ECO:0000256" key="1">
    <source>
        <dbReference type="ARBA" id="ARBA00004613"/>
    </source>
</evidence>
<dbReference type="EMBL" id="SKFG01000021">
    <property type="protein sequence ID" value="TCZ75300.1"/>
    <property type="molecule type" value="Genomic_DNA"/>
</dbReference>
<protein>
    <submittedName>
        <fullName evidence="4">Polysaccharide deacetylase family protein</fullName>
    </submittedName>
</protein>
<evidence type="ECO:0000256" key="2">
    <source>
        <dbReference type="ARBA" id="ARBA00022729"/>
    </source>
</evidence>
<dbReference type="InterPro" id="IPR011330">
    <property type="entry name" value="Glyco_hydro/deAcase_b/a-brl"/>
</dbReference>
<evidence type="ECO:0000313" key="5">
    <source>
        <dbReference type="Proteomes" id="UP000295418"/>
    </source>
</evidence>
<dbReference type="Gene3D" id="3.20.20.370">
    <property type="entry name" value="Glycoside hydrolase/deacetylase"/>
    <property type="match status" value="1"/>
</dbReference>
<evidence type="ECO:0000313" key="4">
    <source>
        <dbReference type="EMBL" id="TCZ75300.1"/>
    </source>
</evidence>